<feature type="binding site" evidence="8">
    <location>
        <position position="37"/>
    </location>
    <ligand>
        <name>L-tyrosine</name>
        <dbReference type="ChEBI" id="CHEBI:58315"/>
    </ligand>
</feature>
<dbReference type="InterPro" id="IPR036986">
    <property type="entry name" value="S4_RNA-bd_sf"/>
</dbReference>
<feature type="binding site" evidence="8">
    <location>
        <position position="174"/>
    </location>
    <ligand>
        <name>L-tyrosine</name>
        <dbReference type="ChEBI" id="CHEBI:58315"/>
    </ligand>
</feature>
<feature type="binding site" evidence="8">
    <location>
        <position position="237"/>
    </location>
    <ligand>
        <name>ATP</name>
        <dbReference type="ChEBI" id="CHEBI:30616"/>
    </ligand>
</feature>
<keyword evidence="1 8" id="KW-0436">Ligase</keyword>
<comment type="subunit">
    <text evidence="8">Homodimer.</text>
</comment>
<dbReference type="Gene3D" id="3.40.50.620">
    <property type="entry name" value="HUPs"/>
    <property type="match status" value="1"/>
</dbReference>
<sequence>MAKTTMGFVDELRWRGMLHDIMPGTEEELQKGKIAGYIGFDPTGDSLHVGHLTQLMTLIHFQKAGHRPVALVGGATGMVGDPSGKSAERNLLDEDTLNHNIACLKKQLAKFLDFSDPERGAVMVNNYDWFKNFHFLDFIRDVGKHITVNYMMAKDSVKKRLDGENGLSFTEFSYQLIQGYDFYYLWKHQGCILQMGGSDQWGNIITGTELIRRKDSGTAFALTTKLIKKADGNKFGKTESGAVWLDADKTSPYRYYQFWLNASDDDAKNWIKIFTLKSKEEIESLIAEHDAAPHLRIVQKALAKDITIRTHSEADYETAVKTSEFLFGNGSLDFLEGMSHPAVLDVFDGIPQFHIAKDQLTEGIDILDLLAVYASVFPSKGEARKMIQGGGVSVNKVKISDVNQRFSQENLVNDRYLIVQRGKKNYFLLITT</sequence>
<dbReference type="InterPro" id="IPR001412">
    <property type="entry name" value="aa-tRNA-synth_I_CS"/>
</dbReference>
<dbReference type="Proteomes" id="UP000597338">
    <property type="component" value="Unassembled WGS sequence"/>
</dbReference>
<dbReference type="InterPro" id="IPR014729">
    <property type="entry name" value="Rossmann-like_a/b/a_fold"/>
</dbReference>
<feature type="domain" description="Tyrosine--tRNA ligase SYY-like C-terminal" evidence="10">
    <location>
        <begin position="345"/>
        <end position="429"/>
    </location>
</feature>
<dbReference type="NCBIfam" id="TIGR00234">
    <property type="entry name" value="tyrS"/>
    <property type="match status" value="1"/>
</dbReference>
<keyword evidence="6 8" id="KW-0030">Aminoacyl-tRNA synthetase</keyword>
<evidence type="ECO:0000256" key="6">
    <source>
        <dbReference type="ARBA" id="ARBA00023146"/>
    </source>
</evidence>
<keyword evidence="2 8" id="KW-0547">Nucleotide-binding</keyword>
<protein>
    <recommendedName>
        <fullName evidence="8">Tyrosine--tRNA ligase</fullName>
        <ecNumber evidence="8">6.1.1.1</ecNumber>
    </recommendedName>
    <alternativeName>
        <fullName evidence="8">Tyrosyl-tRNA synthetase</fullName>
        <shortName evidence="8">TyrRS</shortName>
    </alternativeName>
</protein>
<dbReference type="GO" id="GO:0016874">
    <property type="term" value="F:ligase activity"/>
    <property type="evidence" value="ECO:0007669"/>
    <property type="project" value="UniProtKB-KW"/>
</dbReference>
<dbReference type="Gene3D" id="1.10.240.10">
    <property type="entry name" value="Tyrosyl-Transfer RNA Synthetase"/>
    <property type="match status" value="1"/>
</dbReference>
<dbReference type="Pfam" id="PF00579">
    <property type="entry name" value="tRNA-synt_1b"/>
    <property type="match status" value="1"/>
</dbReference>
<dbReference type="Pfam" id="PF22421">
    <property type="entry name" value="SYY_C-terminal"/>
    <property type="match status" value="1"/>
</dbReference>
<dbReference type="PANTHER" id="PTHR11766:SF0">
    <property type="entry name" value="TYROSINE--TRNA LIGASE, MITOCHONDRIAL"/>
    <property type="match status" value="1"/>
</dbReference>
<dbReference type="InterPro" id="IPR024088">
    <property type="entry name" value="Tyr-tRNA-ligase_bac-type"/>
</dbReference>
<comment type="catalytic activity">
    <reaction evidence="7 8">
        <text>tRNA(Tyr) + L-tyrosine + ATP = L-tyrosyl-tRNA(Tyr) + AMP + diphosphate + H(+)</text>
        <dbReference type="Rhea" id="RHEA:10220"/>
        <dbReference type="Rhea" id="RHEA-COMP:9706"/>
        <dbReference type="Rhea" id="RHEA-COMP:9707"/>
        <dbReference type="ChEBI" id="CHEBI:15378"/>
        <dbReference type="ChEBI" id="CHEBI:30616"/>
        <dbReference type="ChEBI" id="CHEBI:33019"/>
        <dbReference type="ChEBI" id="CHEBI:58315"/>
        <dbReference type="ChEBI" id="CHEBI:78442"/>
        <dbReference type="ChEBI" id="CHEBI:78536"/>
        <dbReference type="ChEBI" id="CHEBI:456215"/>
        <dbReference type="EC" id="6.1.1.1"/>
    </reaction>
</comment>
<dbReference type="Gene3D" id="3.10.290.10">
    <property type="entry name" value="RNA-binding S4 domain"/>
    <property type="match status" value="1"/>
</dbReference>
<evidence type="ECO:0000256" key="9">
    <source>
        <dbReference type="PROSITE-ProRule" id="PRU00182"/>
    </source>
</evidence>
<dbReference type="InterPro" id="IPR054608">
    <property type="entry name" value="SYY-like_C"/>
</dbReference>
<proteinExistence type="inferred from homology"/>
<dbReference type="InterPro" id="IPR002307">
    <property type="entry name" value="Tyr-tRNA-ligase"/>
</dbReference>
<feature type="short sequence motif" description="'KMSKS' region" evidence="8">
    <location>
        <begin position="234"/>
        <end position="238"/>
    </location>
</feature>
<comment type="subcellular location">
    <subcellularLocation>
        <location evidence="8">Cytoplasm</location>
    </subcellularLocation>
</comment>
<dbReference type="InterPro" id="IPR024107">
    <property type="entry name" value="Tyr-tRNA-ligase_bac_1"/>
</dbReference>
<keyword evidence="12" id="KW-1185">Reference proteome</keyword>
<dbReference type="SUPFAM" id="SSF52374">
    <property type="entry name" value="Nucleotidylyl transferase"/>
    <property type="match status" value="1"/>
</dbReference>
<comment type="function">
    <text evidence="8">Catalyzes the attachment of tyrosine to tRNA(Tyr) in a two-step reaction: tyrosine is first activated by ATP to form Tyr-AMP and then transferred to the acceptor end of tRNA(Tyr).</text>
</comment>
<keyword evidence="5 8" id="KW-0648">Protein biosynthesis</keyword>
<feature type="short sequence motif" description="'HIGH' region" evidence="8">
    <location>
        <begin position="42"/>
        <end position="51"/>
    </location>
</feature>
<evidence type="ECO:0000256" key="5">
    <source>
        <dbReference type="ARBA" id="ARBA00022917"/>
    </source>
</evidence>
<evidence type="ECO:0000313" key="12">
    <source>
        <dbReference type="Proteomes" id="UP000597338"/>
    </source>
</evidence>
<evidence type="ECO:0000256" key="4">
    <source>
        <dbReference type="ARBA" id="ARBA00022884"/>
    </source>
</evidence>
<evidence type="ECO:0000256" key="2">
    <source>
        <dbReference type="ARBA" id="ARBA00022741"/>
    </source>
</evidence>
<dbReference type="HAMAP" id="MF_02006">
    <property type="entry name" value="Tyr_tRNA_synth_type1"/>
    <property type="match status" value="1"/>
</dbReference>
<dbReference type="PANTHER" id="PTHR11766">
    <property type="entry name" value="TYROSYL-TRNA SYNTHETASE"/>
    <property type="match status" value="1"/>
</dbReference>
<dbReference type="CDD" id="cd00165">
    <property type="entry name" value="S4"/>
    <property type="match status" value="1"/>
</dbReference>
<evidence type="ECO:0000256" key="1">
    <source>
        <dbReference type="ARBA" id="ARBA00022598"/>
    </source>
</evidence>
<dbReference type="SUPFAM" id="SSF55174">
    <property type="entry name" value="Alpha-L RNA-binding motif"/>
    <property type="match status" value="1"/>
</dbReference>
<dbReference type="PROSITE" id="PS00178">
    <property type="entry name" value="AA_TRNA_LIGASE_I"/>
    <property type="match status" value="1"/>
</dbReference>
<name>A0ABQ1LFH5_9SPHI</name>
<evidence type="ECO:0000256" key="3">
    <source>
        <dbReference type="ARBA" id="ARBA00022840"/>
    </source>
</evidence>
<evidence type="ECO:0000256" key="7">
    <source>
        <dbReference type="ARBA" id="ARBA00048248"/>
    </source>
</evidence>
<dbReference type="InterPro" id="IPR002305">
    <property type="entry name" value="aa-tRNA-synth_Ic"/>
</dbReference>
<accession>A0ABQ1LFH5</accession>
<dbReference type="EC" id="6.1.1.1" evidence="8"/>
<evidence type="ECO:0000259" key="10">
    <source>
        <dbReference type="Pfam" id="PF22421"/>
    </source>
</evidence>
<comment type="similarity">
    <text evidence="8">Belongs to the class-I aminoacyl-tRNA synthetase family. TyrS type 1 subfamily.</text>
</comment>
<dbReference type="PROSITE" id="PS50889">
    <property type="entry name" value="S4"/>
    <property type="match status" value="1"/>
</dbReference>
<gene>
    <name evidence="8 11" type="primary">tyrS</name>
    <name evidence="11" type="ORF">GCM10011386_13210</name>
</gene>
<keyword evidence="8" id="KW-0963">Cytoplasm</keyword>
<feature type="binding site" evidence="8">
    <location>
        <position position="178"/>
    </location>
    <ligand>
        <name>L-tyrosine</name>
        <dbReference type="ChEBI" id="CHEBI:58315"/>
    </ligand>
</feature>
<dbReference type="PRINTS" id="PR01040">
    <property type="entry name" value="TRNASYNTHTYR"/>
</dbReference>
<reference evidence="12" key="1">
    <citation type="journal article" date="2019" name="Int. J. Syst. Evol. Microbiol.">
        <title>The Global Catalogue of Microorganisms (GCM) 10K type strain sequencing project: providing services to taxonomists for standard genome sequencing and annotation.</title>
        <authorList>
            <consortium name="The Broad Institute Genomics Platform"/>
            <consortium name="The Broad Institute Genome Sequencing Center for Infectious Disease"/>
            <person name="Wu L."/>
            <person name="Ma J."/>
        </authorList>
    </citation>
    <scope>NUCLEOTIDE SEQUENCE [LARGE SCALE GENOMIC DNA]</scope>
    <source>
        <strain evidence="12">CGMCC 1.15342</strain>
    </source>
</reference>
<evidence type="ECO:0000313" key="11">
    <source>
        <dbReference type="EMBL" id="GGC22688.1"/>
    </source>
</evidence>
<comment type="caution">
    <text evidence="11">The sequence shown here is derived from an EMBL/GenBank/DDBJ whole genome shotgun (WGS) entry which is preliminary data.</text>
</comment>
<dbReference type="CDD" id="cd00805">
    <property type="entry name" value="TyrRS_core"/>
    <property type="match status" value="1"/>
</dbReference>
<keyword evidence="3 8" id="KW-0067">ATP-binding</keyword>
<organism evidence="11 12">
    <name type="scientific">Parapedobacter defluvii</name>
    <dbReference type="NCBI Taxonomy" id="2045106"/>
    <lineage>
        <taxon>Bacteria</taxon>
        <taxon>Pseudomonadati</taxon>
        <taxon>Bacteroidota</taxon>
        <taxon>Sphingobacteriia</taxon>
        <taxon>Sphingobacteriales</taxon>
        <taxon>Sphingobacteriaceae</taxon>
        <taxon>Parapedobacter</taxon>
    </lineage>
</organism>
<dbReference type="EMBL" id="BMIK01000003">
    <property type="protein sequence ID" value="GGC22688.1"/>
    <property type="molecule type" value="Genomic_DNA"/>
</dbReference>
<evidence type="ECO:0000256" key="8">
    <source>
        <dbReference type="HAMAP-Rule" id="MF_02006"/>
    </source>
</evidence>
<keyword evidence="4 9" id="KW-0694">RNA-binding</keyword>